<keyword evidence="3 7" id="KW-0479">Metal-binding</keyword>
<sequence length="700" mass="79712">MTQAQQSAASSDNPFFHEYDGIHNTVPFDRISNKYYEEAIDRGMKIQNQEIDAIVTQSAEPTFENTIVALERTGADLNRVLNVFYPLLSAMSDDELMDISLRVSGKLSQHSTGISLNGELWKRVKAVYDDRDRLDLLPEDAMLLERTYDSFARNGAKLEGEQRDKYRELSSHLSDLTTKFGQNVLKELNTYEIWLEADDLSGLPESSVEAAALAAKEKGKEGMYLFTLAQPDYMAFMKYSDRRDLREKFYRLYNSRNTKGEYSNIDIMSDIADTRRRIANLFGKSTYAEYALEKTMAETPDNVNKLLTQLTEAYRPAQLKEFAEIEECAEAIEGHPVKLQAWDYSYYSNKLKERKYNYDEEELRPYFELNNVIDGVFGLATKLYGLSFTYNPDIKVYHPDVKAYEVKDDNGKYIGIIYADFFPRDSKRPGAWMTGFRDECISASGDSVRPHVSIVMNFTKPTGSKPSLLTPYEVETFLHEFGHALHGLLADTKYASLSGTAVYRDFVELPSQFNENYLTRKEFLDGFAKHYQTGEPIPQRLVDKIVATSQFGAGYACLRQLGFGLTDMAWHSVTEKVDDPAELERKANEPVAMFAEVDGCSFSPQFSHIFSGGYAAGYYSYKWAEVLDADAFSVFLKNGLFDRKTADSFRKNILTRGGTEHPMTLYKRFRGQEPTIDALLERDGIKPSLELPQTVPVNKD</sequence>
<dbReference type="Gene3D" id="1.20.1050.40">
    <property type="entry name" value="Endopeptidase. Chain P, domain 1"/>
    <property type="match status" value="1"/>
</dbReference>
<evidence type="ECO:0000259" key="8">
    <source>
        <dbReference type="Pfam" id="PF01432"/>
    </source>
</evidence>
<dbReference type="GO" id="GO:0016787">
    <property type="term" value="F:hydrolase activity"/>
    <property type="evidence" value="ECO:0007669"/>
    <property type="project" value="UniProtKB-KW"/>
</dbReference>
<dbReference type="PANTHER" id="PTHR43660:SF1">
    <property type="entry name" value="DIPEPTIDYL CARBOXYPEPTIDASE"/>
    <property type="match status" value="1"/>
</dbReference>
<dbReference type="Proteomes" id="UP001565200">
    <property type="component" value="Unassembled WGS sequence"/>
</dbReference>
<comment type="cofactor">
    <cofactor evidence="7">
        <name>Zn(2+)</name>
        <dbReference type="ChEBI" id="CHEBI:29105"/>
    </cofactor>
    <text evidence="7">Binds 1 zinc ion.</text>
</comment>
<dbReference type="Gene3D" id="3.40.390.10">
    <property type="entry name" value="Collagenase (Catalytic Domain)"/>
    <property type="match status" value="1"/>
</dbReference>
<dbReference type="InterPro" id="IPR001567">
    <property type="entry name" value="Pept_M3A_M3B_dom"/>
</dbReference>
<evidence type="ECO:0000256" key="7">
    <source>
        <dbReference type="RuleBase" id="RU003435"/>
    </source>
</evidence>
<protein>
    <submittedName>
        <fullName evidence="9">M3 family metallopeptidase</fullName>
        <ecNumber evidence="9">3.4.24.-</ecNumber>
    </submittedName>
</protein>
<gene>
    <name evidence="9" type="ORF">AAK873_02155</name>
</gene>
<dbReference type="InterPro" id="IPR024079">
    <property type="entry name" value="MetalloPept_cat_dom_sf"/>
</dbReference>
<evidence type="ECO:0000313" key="10">
    <source>
        <dbReference type="Proteomes" id="UP001565200"/>
    </source>
</evidence>
<dbReference type="InterPro" id="IPR045090">
    <property type="entry name" value="Pept_M3A_M3B"/>
</dbReference>
<dbReference type="InterPro" id="IPR024077">
    <property type="entry name" value="Neurolysin/TOP_dom2"/>
</dbReference>
<accession>A0ABV4CV45</accession>
<reference evidence="9 10" key="1">
    <citation type="submission" date="2024-03" db="EMBL/GenBank/DDBJ databases">
        <title>Mouse gut bacterial collection (mGBC) of GemPharmatech.</title>
        <authorList>
            <person name="He Y."/>
            <person name="Dong L."/>
            <person name="Wu D."/>
            <person name="Gao X."/>
            <person name="Lin Z."/>
        </authorList>
    </citation>
    <scope>NUCLEOTIDE SEQUENCE [LARGE SCALE GENOMIC DNA]</scope>
    <source>
        <strain evidence="9 10">54-13</strain>
    </source>
</reference>
<evidence type="ECO:0000256" key="1">
    <source>
        <dbReference type="ARBA" id="ARBA00006040"/>
    </source>
</evidence>
<dbReference type="Pfam" id="PF01432">
    <property type="entry name" value="Peptidase_M3"/>
    <property type="match status" value="1"/>
</dbReference>
<keyword evidence="5 7" id="KW-0862">Zinc</keyword>
<dbReference type="RefSeq" id="WP_235898016.1">
    <property type="nucleotide sequence ID" value="NZ_JBCLPP010000004.1"/>
</dbReference>
<feature type="domain" description="Peptidase M3A/M3B catalytic" evidence="8">
    <location>
        <begin position="236"/>
        <end position="682"/>
    </location>
</feature>
<evidence type="ECO:0000256" key="5">
    <source>
        <dbReference type="ARBA" id="ARBA00022833"/>
    </source>
</evidence>
<comment type="similarity">
    <text evidence="1 7">Belongs to the peptidase M3 family.</text>
</comment>
<organism evidence="9 10">
    <name type="scientific">Heminiphilus faecis</name>
    <dbReference type="NCBI Taxonomy" id="2601703"/>
    <lineage>
        <taxon>Bacteria</taxon>
        <taxon>Pseudomonadati</taxon>
        <taxon>Bacteroidota</taxon>
        <taxon>Bacteroidia</taxon>
        <taxon>Bacteroidales</taxon>
        <taxon>Muribaculaceae</taxon>
        <taxon>Heminiphilus</taxon>
    </lineage>
</organism>
<dbReference type="Gene3D" id="1.10.1370.10">
    <property type="entry name" value="Neurolysin, domain 3"/>
    <property type="match status" value="1"/>
</dbReference>
<dbReference type="PANTHER" id="PTHR43660">
    <property type="entry name" value="DIPEPTIDYL CARBOXYPEPTIDASE"/>
    <property type="match status" value="1"/>
</dbReference>
<keyword evidence="6 7" id="KW-0482">Metalloprotease</keyword>
<dbReference type="SUPFAM" id="SSF55486">
    <property type="entry name" value="Metalloproteases ('zincins'), catalytic domain"/>
    <property type="match status" value="1"/>
</dbReference>
<evidence type="ECO:0000256" key="6">
    <source>
        <dbReference type="ARBA" id="ARBA00023049"/>
    </source>
</evidence>
<keyword evidence="10" id="KW-1185">Reference proteome</keyword>
<dbReference type="InterPro" id="IPR034005">
    <property type="entry name" value="M3A_DCP"/>
</dbReference>
<dbReference type="EMBL" id="JBCLPP010000004">
    <property type="protein sequence ID" value="MEY8244420.1"/>
    <property type="molecule type" value="Genomic_DNA"/>
</dbReference>
<keyword evidence="4 7" id="KW-0378">Hydrolase</keyword>
<comment type="caution">
    <text evidence="9">The sequence shown here is derived from an EMBL/GenBank/DDBJ whole genome shotgun (WGS) entry which is preliminary data.</text>
</comment>
<evidence type="ECO:0000313" key="9">
    <source>
        <dbReference type="EMBL" id="MEY8244420.1"/>
    </source>
</evidence>
<keyword evidence="2 7" id="KW-0645">Protease</keyword>
<dbReference type="EC" id="3.4.24.-" evidence="9"/>
<dbReference type="CDD" id="cd06456">
    <property type="entry name" value="M3A_DCP"/>
    <property type="match status" value="1"/>
</dbReference>
<evidence type="ECO:0000256" key="2">
    <source>
        <dbReference type="ARBA" id="ARBA00022670"/>
    </source>
</evidence>
<name>A0ABV4CV45_9BACT</name>
<evidence type="ECO:0000256" key="4">
    <source>
        <dbReference type="ARBA" id="ARBA00022801"/>
    </source>
</evidence>
<proteinExistence type="inferred from homology"/>
<dbReference type="InterPro" id="IPR024080">
    <property type="entry name" value="Neurolysin/TOP_N"/>
</dbReference>
<evidence type="ECO:0000256" key="3">
    <source>
        <dbReference type="ARBA" id="ARBA00022723"/>
    </source>
</evidence>